<proteinExistence type="predicted"/>
<comment type="caution">
    <text evidence="2">The sequence shown here is derived from an EMBL/GenBank/DDBJ whole genome shotgun (WGS) entry which is preliminary data.</text>
</comment>
<keyword evidence="1" id="KW-0472">Membrane</keyword>
<evidence type="ECO:0000313" key="3">
    <source>
        <dbReference type="Proteomes" id="UP000824041"/>
    </source>
</evidence>
<feature type="transmembrane region" description="Helical" evidence="1">
    <location>
        <begin position="6"/>
        <end position="26"/>
    </location>
</feature>
<protein>
    <submittedName>
        <fullName evidence="2">DUF3784 domain-containing protein</fullName>
    </submittedName>
</protein>
<dbReference type="Pfam" id="PF12650">
    <property type="entry name" value="DUF3784"/>
    <property type="match status" value="1"/>
</dbReference>
<reference evidence="2" key="2">
    <citation type="submission" date="2021-04" db="EMBL/GenBank/DDBJ databases">
        <authorList>
            <person name="Gilroy R."/>
        </authorList>
    </citation>
    <scope>NUCLEOTIDE SEQUENCE</scope>
    <source>
        <strain evidence="2">14324</strain>
    </source>
</reference>
<feature type="transmembrane region" description="Helical" evidence="1">
    <location>
        <begin position="71"/>
        <end position="92"/>
    </location>
</feature>
<gene>
    <name evidence="2" type="ORF">IAA21_10660</name>
</gene>
<dbReference type="AlphaFoldDB" id="A0A9D2DUB5"/>
<sequence length="98" mass="10537">MGGTLIDYILTVAAVVVGIALLSGKGDVFMKGGNTELRKKLYDERKMAKVSGIALILIGAATGLSTLTTNAVVQIVYLVFLIATFIIWVYILKTKCKK</sequence>
<feature type="transmembrane region" description="Helical" evidence="1">
    <location>
        <begin position="47"/>
        <end position="65"/>
    </location>
</feature>
<keyword evidence="1" id="KW-1133">Transmembrane helix</keyword>
<keyword evidence="1" id="KW-0812">Transmembrane</keyword>
<evidence type="ECO:0000256" key="1">
    <source>
        <dbReference type="SAM" id="Phobius"/>
    </source>
</evidence>
<reference evidence="2" key="1">
    <citation type="journal article" date="2021" name="PeerJ">
        <title>Extensive microbial diversity within the chicken gut microbiome revealed by metagenomics and culture.</title>
        <authorList>
            <person name="Gilroy R."/>
            <person name="Ravi A."/>
            <person name="Getino M."/>
            <person name="Pursley I."/>
            <person name="Horton D.L."/>
            <person name="Alikhan N.F."/>
            <person name="Baker D."/>
            <person name="Gharbi K."/>
            <person name="Hall N."/>
            <person name="Watson M."/>
            <person name="Adriaenssens E.M."/>
            <person name="Foster-Nyarko E."/>
            <person name="Jarju S."/>
            <person name="Secka A."/>
            <person name="Antonio M."/>
            <person name="Oren A."/>
            <person name="Chaudhuri R.R."/>
            <person name="La Ragione R."/>
            <person name="Hildebrand F."/>
            <person name="Pallen M.J."/>
        </authorList>
    </citation>
    <scope>NUCLEOTIDE SEQUENCE</scope>
    <source>
        <strain evidence="2">14324</strain>
    </source>
</reference>
<accession>A0A9D2DUB5</accession>
<name>A0A9D2DUB5_9FIRM</name>
<dbReference type="EMBL" id="DXBU01000143">
    <property type="protein sequence ID" value="HIZ23238.1"/>
    <property type="molecule type" value="Genomic_DNA"/>
</dbReference>
<organism evidence="2 3">
    <name type="scientific">Candidatus Blautia faecigallinarum</name>
    <dbReference type="NCBI Taxonomy" id="2838488"/>
    <lineage>
        <taxon>Bacteria</taxon>
        <taxon>Bacillati</taxon>
        <taxon>Bacillota</taxon>
        <taxon>Clostridia</taxon>
        <taxon>Lachnospirales</taxon>
        <taxon>Lachnospiraceae</taxon>
        <taxon>Blautia</taxon>
    </lineage>
</organism>
<dbReference type="Proteomes" id="UP000824041">
    <property type="component" value="Unassembled WGS sequence"/>
</dbReference>
<dbReference type="InterPro" id="IPR017259">
    <property type="entry name" value="UCP037672"/>
</dbReference>
<evidence type="ECO:0000313" key="2">
    <source>
        <dbReference type="EMBL" id="HIZ23238.1"/>
    </source>
</evidence>